<evidence type="ECO:0000256" key="4">
    <source>
        <dbReference type="ARBA" id="ARBA00022840"/>
    </source>
</evidence>
<keyword evidence="4 6" id="KW-0067">ATP-binding</keyword>
<dbReference type="InterPro" id="IPR017871">
    <property type="entry name" value="ABC_transporter-like_CS"/>
</dbReference>
<reference evidence="6 7" key="1">
    <citation type="submission" date="2023-07" db="EMBL/GenBank/DDBJ databases">
        <title>Genomic Encyclopedia of Type Strains, Phase IV (KMG-IV): sequencing the most valuable type-strain genomes for metagenomic binning, comparative biology and taxonomic classification.</title>
        <authorList>
            <person name="Goeker M."/>
        </authorList>
    </citation>
    <scope>NUCLEOTIDE SEQUENCE [LARGE SCALE GENOMIC DNA]</scope>
    <source>
        <strain evidence="6 7">DSM 23837</strain>
    </source>
</reference>
<dbReference type="SMART" id="SM00382">
    <property type="entry name" value="AAA"/>
    <property type="match status" value="1"/>
</dbReference>
<dbReference type="PROSITE" id="PS00211">
    <property type="entry name" value="ABC_TRANSPORTER_1"/>
    <property type="match status" value="1"/>
</dbReference>
<dbReference type="InterPro" id="IPR003593">
    <property type="entry name" value="AAA+_ATPase"/>
</dbReference>
<evidence type="ECO:0000256" key="2">
    <source>
        <dbReference type="ARBA" id="ARBA00022448"/>
    </source>
</evidence>
<keyword evidence="3" id="KW-0547">Nucleotide-binding</keyword>
<evidence type="ECO:0000313" key="7">
    <source>
        <dbReference type="Proteomes" id="UP001223586"/>
    </source>
</evidence>
<dbReference type="PANTHER" id="PTHR42798">
    <property type="entry name" value="LIPOPROTEIN-RELEASING SYSTEM ATP-BINDING PROTEIN LOLD"/>
    <property type="match status" value="1"/>
</dbReference>
<dbReference type="InterPro" id="IPR003439">
    <property type="entry name" value="ABC_transporter-like_ATP-bd"/>
</dbReference>
<proteinExistence type="inferred from homology"/>
<evidence type="ECO:0000313" key="6">
    <source>
        <dbReference type="EMBL" id="MDQ0176112.1"/>
    </source>
</evidence>
<dbReference type="PROSITE" id="PS50893">
    <property type="entry name" value="ABC_TRANSPORTER_2"/>
    <property type="match status" value="1"/>
</dbReference>
<dbReference type="InterPro" id="IPR017911">
    <property type="entry name" value="MacB-like_ATP-bd"/>
</dbReference>
<sequence>MGNICELINIKKSYADHVVLEDINITVNAGEMVAITGKSGSGKTTILNIIGMLEKPDSGTVKLFHENTPRIGSMKANKLLRTKLSYLFQNYALIDNATVNANLEIPLIYSKKTKKEKQEMKRAALERVGLNINLKQKIHELSGGEQQRVAIARILLKPCDLILADEPTGSLDTENRNEIMGILKELHIEGKTIIIVTHDPYIAEACNRVIEL</sequence>
<name>A0ABT9WSB4_9BACI</name>
<protein>
    <submittedName>
        <fullName evidence="6">ABC transport system ATP-binding protein</fullName>
    </submittedName>
</protein>
<dbReference type="NCBIfam" id="TIGR03608">
    <property type="entry name" value="L_ocin_972_ABC"/>
    <property type="match status" value="1"/>
</dbReference>
<dbReference type="PANTHER" id="PTHR42798:SF4">
    <property type="entry name" value="ABC TRANSPORTER DOMAIN-CONTAINING PROTEIN"/>
    <property type="match status" value="1"/>
</dbReference>
<keyword evidence="7" id="KW-1185">Reference proteome</keyword>
<dbReference type="Pfam" id="PF00005">
    <property type="entry name" value="ABC_tran"/>
    <property type="match status" value="1"/>
</dbReference>
<dbReference type="GO" id="GO:0005524">
    <property type="term" value="F:ATP binding"/>
    <property type="evidence" value="ECO:0007669"/>
    <property type="project" value="UniProtKB-KW"/>
</dbReference>
<keyword evidence="2" id="KW-0813">Transport</keyword>
<dbReference type="Gene3D" id="3.40.50.300">
    <property type="entry name" value="P-loop containing nucleotide triphosphate hydrolases"/>
    <property type="match status" value="1"/>
</dbReference>
<organism evidence="6 7">
    <name type="scientific">Bacillus chungangensis</name>
    <dbReference type="NCBI Taxonomy" id="587633"/>
    <lineage>
        <taxon>Bacteria</taxon>
        <taxon>Bacillati</taxon>
        <taxon>Bacillota</taxon>
        <taxon>Bacilli</taxon>
        <taxon>Bacillales</taxon>
        <taxon>Bacillaceae</taxon>
        <taxon>Bacillus</taxon>
    </lineage>
</organism>
<evidence type="ECO:0000256" key="3">
    <source>
        <dbReference type="ARBA" id="ARBA00022741"/>
    </source>
</evidence>
<dbReference type="CDD" id="cd03255">
    <property type="entry name" value="ABC_MJ0796_LolCDE_FtsE"/>
    <property type="match status" value="1"/>
</dbReference>
<dbReference type="EMBL" id="JAUSTT010000010">
    <property type="protein sequence ID" value="MDQ0176112.1"/>
    <property type="molecule type" value="Genomic_DNA"/>
</dbReference>
<dbReference type="InterPro" id="IPR027417">
    <property type="entry name" value="P-loop_NTPase"/>
</dbReference>
<dbReference type="RefSeq" id="WP_307229002.1">
    <property type="nucleotide sequence ID" value="NZ_JAUSTT010000010.1"/>
</dbReference>
<dbReference type="SUPFAM" id="SSF52540">
    <property type="entry name" value="P-loop containing nucleoside triphosphate hydrolases"/>
    <property type="match status" value="1"/>
</dbReference>
<feature type="domain" description="ABC transporter" evidence="5">
    <location>
        <begin position="5"/>
        <end position="212"/>
    </location>
</feature>
<gene>
    <name evidence="6" type="ORF">J2S08_001948</name>
</gene>
<comment type="similarity">
    <text evidence="1">Belongs to the ABC transporter superfamily.</text>
</comment>
<dbReference type="Proteomes" id="UP001223586">
    <property type="component" value="Unassembled WGS sequence"/>
</dbReference>
<evidence type="ECO:0000256" key="1">
    <source>
        <dbReference type="ARBA" id="ARBA00005417"/>
    </source>
</evidence>
<dbReference type="InterPro" id="IPR019895">
    <property type="entry name" value="L_ocin_972_ABC"/>
</dbReference>
<comment type="caution">
    <text evidence="6">The sequence shown here is derived from an EMBL/GenBank/DDBJ whole genome shotgun (WGS) entry which is preliminary data.</text>
</comment>
<evidence type="ECO:0000259" key="5">
    <source>
        <dbReference type="PROSITE" id="PS50893"/>
    </source>
</evidence>
<accession>A0ABT9WSB4</accession>